<dbReference type="SUPFAM" id="SSF55785">
    <property type="entry name" value="PYP-like sensor domain (PAS domain)"/>
    <property type="match status" value="1"/>
</dbReference>
<dbReference type="PANTHER" id="PTHR45339:SF1">
    <property type="entry name" value="HYBRID SIGNAL TRANSDUCTION HISTIDINE KINASE J"/>
    <property type="match status" value="1"/>
</dbReference>
<dbReference type="Gene3D" id="3.30.565.10">
    <property type="entry name" value="Histidine kinase-like ATPase, C-terminal domain"/>
    <property type="match status" value="1"/>
</dbReference>
<dbReference type="Pfam" id="PF00512">
    <property type="entry name" value="HisKA"/>
    <property type="match status" value="1"/>
</dbReference>
<feature type="modified residue" description="4-aspartylphosphate" evidence="3">
    <location>
        <position position="612"/>
    </location>
</feature>
<feature type="compositionally biased region" description="Polar residues" evidence="4">
    <location>
        <begin position="528"/>
        <end position="538"/>
    </location>
</feature>
<dbReference type="Gene3D" id="1.10.287.130">
    <property type="match status" value="1"/>
</dbReference>
<dbReference type="Pfam" id="PF08447">
    <property type="entry name" value="PAS_3"/>
    <property type="match status" value="1"/>
</dbReference>
<dbReference type="Proteomes" id="UP001140510">
    <property type="component" value="Unassembled WGS sequence"/>
</dbReference>
<dbReference type="SUPFAM" id="SSF52172">
    <property type="entry name" value="CheY-like"/>
    <property type="match status" value="1"/>
</dbReference>
<evidence type="ECO:0000256" key="4">
    <source>
        <dbReference type="SAM" id="MobiDB-lite"/>
    </source>
</evidence>
<dbReference type="SMART" id="SM00387">
    <property type="entry name" value="HATPase_c"/>
    <property type="match status" value="1"/>
</dbReference>
<evidence type="ECO:0000313" key="9">
    <source>
        <dbReference type="EMBL" id="KAJ4399168.1"/>
    </source>
</evidence>
<dbReference type="AlphaFoldDB" id="A0A9W8Z6N1"/>
<dbReference type="PROSITE" id="PS50110">
    <property type="entry name" value="RESPONSE_REGULATORY"/>
    <property type="match status" value="1"/>
</dbReference>
<dbReference type="CDD" id="cd00082">
    <property type="entry name" value="HisKA"/>
    <property type="match status" value="1"/>
</dbReference>
<feature type="domain" description="Histidine kinase" evidence="5">
    <location>
        <begin position="278"/>
        <end position="500"/>
    </location>
</feature>
<sequence>MATCSTDGLVTHFSTSWYRFSGLTEEESLGAAWTTAMHPEDVDRTQSSWMEVLSKELSQWSTEARFRRGPTGKYFWFLIRAQPQRDATGRLLRWYTFMMEINEWVMARQEAERKRQSMIALFSNSDIMLWGVDKFGDIYLREGGLHWLPVDLTKPSSSSFGCLGVSETSSAESTLIRERGRLGSALEAILYGSGSSPIVEHREGDRWFRTMFVAERAPSTPVDEDGIARPAVRAALALTFEITDEKNQAALILENEKLAANEKAANEANELKSRFLANMSHEIRTPIAGIIGLSEHLQTCTLDNEPRDLAKDIHETAQFLLHLVNDILDLSKLDSGKMTVESIPFSLNQVIRDTLVPLQFQADEKEIDLEWSFDIGTTDLLLGDPSRVRQILTNLLGNSLKFTNQGSVRLTVNGFLIENPASVDVQFVVQDTGIGISEEAVGKLFNPFSQADTSTARMYGGTGLGLAICRDLTRLMGGAISLKSTAGQGTTVTCSVPFARQTPSRDGRRFSRTFSTTSTTEENELEHTPSQSEKSLSQDVRERRQSIPETPSTEAPKRLILIVDDNPINRKVNSLYMTKFGYDVAVACDGQEACDYLGKSSGNPRPDLVFMDCMMPVVDGYEATHRIRTDVEAFDEETRTLPIVALTASALQSDRDRCWEAGMNDCIGRPVRGVELKNAIDKWTALEV</sequence>
<dbReference type="InterPro" id="IPR001789">
    <property type="entry name" value="Sig_transdc_resp-reg_receiver"/>
</dbReference>
<evidence type="ECO:0000259" key="8">
    <source>
        <dbReference type="PROSITE" id="PS50113"/>
    </source>
</evidence>
<dbReference type="InterPro" id="IPR036097">
    <property type="entry name" value="HisK_dim/P_sf"/>
</dbReference>
<feature type="domain" description="PAS" evidence="7">
    <location>
        <begin position="1"/>
        <end position="56"/>
    </location>
</feature>
<dbReference type="Gene3D" id="3.40.50.2300">
    <property type="match status" value="1"/>
</dbReference>
<dbReference type="InterPro" id="IPR003594">
    <property type="entry name" value="HATPase_dom"/>
</dbReference>
<dbReference type="PROSITE" id="PS50113">
    <property type="entry name" value="PAC"/>
    <property type="match status" value="1"/>
</dbReference>
<evidence type="ECO:0000256" key="2">
    <source>
        <dbReference type="ARBA" id="ARBA00023012"/>
    </source>
</evidence>
<gene>
    <name evidence="9" type="ORF">N0V91_009625</name>
</gene>
<dbReference type="SMART" id="SM00388">
    <property type="entry name" value="HisKA"/>
    <property type="match status" value="1"/>
</dbReference>
<keyword evidence="2" id="KW-0902">Two-component regulatory system</keyword>
<proteinExistence type="predicted"/>
<dbReference type="PRINTS" id="PR00344">
    <property type="entry name" value="BCTRLSENSOR"/>
</dbReference>
<feature type="domain" description="PAC" evidence="8">
    <location>
        <begin position="60"/>
        <end position="113"/>
    </location>
</feature>
<dbReference type="InterPro" id="IPR036890">
    <property type="entry name" value="HATPase_C_sf"/>
</dbReference>
<dbReference type="Gene3D" id="3.30.450.20">
    <property type="entry name" value="PAS domain"/>
    <property type="match status" value="1"/>
</dbReference>
<dbReference type="EMBL" id="JAPEVA010000112">
    <property type="protein sequence ID" value="KAJ4399168.1"/>
    <property type="molecule type" value="Genomic_DNA"/>
</dbReference>
<dbReference type="InterPro" id="IPR004358">
    <property type="entry name" value="Sig_transdc_His_kin-like_C"/>
</dbReference>
<name>A0A9W8Z6N1_9PLEO</name>
<dbReference type="InterPro" id="IPR000014">
    <property type="entry name" value="PAS"/>
</dbReference>
<dbReference type="SUPFAM" id="SSF47384">
    <property type="entry name" value="Homodimeric domain of signal transducing histidine kinase"/>
    <property type="match status" value="1"/>
</dbReference>
<dbReference type="InterPro" id="IPR003661">
    <property type="entry name" value="HisK_dim/P_dom"/>
</dbReference>
<dbReference type="FunFam" id="3.30.565.10:FF:000010">
    <property type="entry name" value="Sensor histidine kinase RcsC"/>
    <property type="match status" value="1"/>
</dbReference>
<dbReference type="NCBIfam" id="TIGR00229">
    <property type="entry name" value="sensory_box"/>
    <property type="match status" value="1"/>
</dbReference>
<dbReference type="SMART" id="SM00448">
    <property type="entry name" value="REC"/>
    <property type="match status" value="1"/>
</dbReference>
<organism evidence="9 10">
    <name type="scientific">Didymella pomorum</name>
    <dbReference type="NCBI Taxonomy" id="749634"/>
    <lineage>
        <taxon>Eukaryota</taxon>
        <taxon>Fungi</taxon>
        <taxon>Dikarya</taxon>
        <taxon>Ascomycota</taxon>
        <taxon>Pezizomycotina</taxon>
        <taxon>Dothideomycetes</taxon>
        <taxon>Pleosporomycetidae</taxon>
        <taxon>Pleosporales</taxon>
        <taxon>Pleosporineae</taxon>
        <taxon>Didymellaceae</taxon>
        <taxon>Didymella</taxon>
    </lineage>
</organism>
<dbReference type="Pfam" id="PF00072">
    <property type="entry name" value="Response_reg"/>
    <property type="match status" value="1"/>
</dbReference>
<dbReference type="InterPro" id="IPR005467">
    <property type="entry name" value="His_kinase_dom"/>
</dbReference>
<feature type="domain" description="Response regulatory" evidence="6">
    <location>
        <begin position="559"/>
        <end position="684"/>
    </location>
</feature>
<dbReference type="PANTHER" id="PTHR45339">
    <property type="entry name" value="HYBRID SIGNAL TRANSDUCTION HISTIDINE KINASE J"/>
    <property type="match status" value="1"/>
</dbReference>
<dbReference type="InterPro" id="IPR011006">
    <property type="entry name" value="CheY-like_superfamily"/>
</dbReference>
<evidence type="ECO:0000259" key="6">
    <source>
        <dbReference type="PROSITE" id="PS50110"/>
    </source>
</evidence>
<dbReference type="InterPro" id="IPR035965">
    <property type="entry name" value="PAS-like_dom_sf"/>
</dbReference>
<dbReference type="PROSITE" id="PS50112">
    <property type="entry name" value="PAS"/>
    <property type="match status" value="1"/>
</dbReference>
<dbReference type="CDD" id="cd16922">
    <property type="entry name" value="HATPase_EvgS-ArcB-TorS-like"/>
    <property type="match status" value="1"/>
</dbReference>
<evidence type="ECO:0000256" key="1">
    <source>
        <dbReference type="ARBA" id="ARBA00022553"/>
    </source>
</evidence>
<reference evidence="9" key="1">
    <citation type="submission" date="2022-10" db="EMBL/GenBank/DDBJ databases">
        <title>Tapping the CABI collections for fungal endophytes: first genome assemblies for Collariella, Neodidymelliopsis, Ascochyta clinopodiicola, Didymella pomorum, Didymosphaeria variabile, Neocosmospora piperis and Neocucurbitaria cava.</title>
        <authorList>
            <person name="Hill R."/>
        </authorList>
    </citation>
    <scope>NUCLEOTIDE SEQUENCE</scope>
    <source>
        <strain evidence="9">IMI 355091</strain>
    </source>
</reference>
<protein>
    <submittedName>
        <fullName evidence="9">Uncharacterized protein</fullName>
    </submittedName>
</protein>
<dbReference type="OrthoDB" id="60033at2759"/>
<dbReference type="PROSITE" id="PS50109">
    <property type="entry name" value="HIS_KIN"/>
    <property type="match status" value="1"/>
</dbReference>
<accession>A0A9W8Z6N1</accession>
<feature type="region of interest" description="Disordered" evidence="4">
    <location>
        <begin position="497"/>
        <end position="552"/>
    </location>
</feature>
<dbReference type="SUPFAM" id="SSF55874">
    <property type="entry name" value="ATPase domain of HSP90 chaperone/DNA topoisomerase II/histidine kinase"/>
    <property type="match status" value="1"/>
</dbReference>
<keyword evidence="1 3" id="KW-0597">Phosphoprotein</keyword>
<evidence type="ECO:0000256" key="3">
    <source>
        <dbReference type="PROSITE-ProRule" id="PRU00169"/>
    </source>
</evidence>
<evidence type="ECO:0000259" key="7">
    <source>
        <dbReference type="PROSITE" id="PS50112"/>
    </source>
</evidence>
<evidence type="ECO:0000259" key="5">
    <source>
        <dbReference type="PROSITE" id="PS50109"/>
    </source>
</evidence>
<keyword evidence="10" id="KW-1185">Reference proteome</keyword>
<dbReference type="InterPro" id="IPR013655">
    <property type="entry name" value="PAS_fold_3"/>
</dbReference>
<dbReference type="CDD" id="cd17546">
    <property type="entry name" value="REC_hyHK_CKI1_RcsC-like"/>
    <property type="match status" value="1"/>
</dbReference>
<dbReference type="GO" id="GO:0000155">
    <property type="term" value="F:phosphorelay sensor kinase activity"/>
    <property type="evidence" value="ECO:0007669"/>
    <property type="project" value="InterPro"/>
</dbReference>
<dbReference type="CDD" id="cd00130">
    <property type="entry name" value="PAS"/>
    <property type="match status" value="1"/>
</dbReference>
<evidence type="ECO:0000313" key="10">
    <source>
        <dbReference type="Proteomes" id="UP001140510"/>
    </source>
</evidence>
<comment type="caution">
    <text evidence="9">The sequence shown here is derived from an EMBL/GenBank/DDBJ whole genome shotgun (WGS) entry which is preliminary data.</text>
</comment>
<dbReference type="Pfam" id="PF02518">
    <property type="entry name" value="HATPase_c"/>
    <property type="match status" value="1"/>
</dbReference>
<dbReference type="InterPro" id="IPR000700">
    <property type="entry name" value="PAS-assoc_C"/>
</dbReference>